<keyword evidence="1" id="KW-0472">Membrane</keyword>
<gene>
    <name evidence="2" type="ORF">EUTSA_v10002749mg</name>
</gene>
<accession>V4L5I1</accession>
<evidence type="ECO:0000256" key="1">
    <source>
        <dbReference type="SAM" id="Phobius"/>
    </source>
</evidence>
<dbReference type="Gramene" id="ESQ37542">
    <property type="protein sequence ID" value="ESQ37542"/>
    <property type="gene ID" value="EUTSA_v10002749mg"/>
</dbReference>
<name>V4L5I1_EUTSA</name>
<dbReference type="AlphaFoldDB" id="V4L5I1"/>
<proteinExistence type="predicted"/>
<dbReference type="EMBL" id="KI517609">
    <property type="protein sequence ID" value="ESQ37542.1"/>
    <property type="molecule type" value="Genomic_DNA"/>
</dbReference>
<feature type="transmembrane region" description="Helical" evidence="1">
    <location>
        <begin position="12"/>
        <end position="35"/>
    </location>
</feature>
<dbReference type="Proteomes" id="UP000030689">
    <property type="component" value="Unassembled WGS sequence"/>
</dbReference>
<keyword evidence="1" id="KW-0812">Transmembrane</keyword>
<dbReference type="KEGG" id="eus:EUTSA_v10002749mg"/>
<evidence type="ECO:0000313" key="2">
    <source>
        <dbReference type="EMBL" id="ESQ37542.1"/>
    </source>
</evidence>
<keyword evidence="3" id="KW-1185">Reference proteome</keyword>
<evidence type="ECO:0000313" key="3">
    <source>
        <dbReference type="Proteomes" id="UP000030689"/>
    </source>
</evidence>
<reference evidence="2 3" key="1">
    <citation type="journal article" date="2013" name="Front. Plant Sci.">
        <title>The Reference Genome of the Halophytic Plant Eutrema salsugineum.</title>
        <authorList>
            <person name="Yang R."/>
            <person name="Jarvis D.E."/>
            <person name="Chen H."/>
            <person name="Beilstein M.A."/>
            <person name="Grimwood J."/>
            <person name="Jenkins J."/>
            <person name="Shu S."/>
            <person name="Prochnik S."/>
            <person name="Xin M."/>
            <person name="Ma C."/>
            <person name="Schmutz J."/>
            <person name="Wing R.A."/>
            <person name="Mitchell-Olds T."/>
            <person name="Schumaker K.S."/>
            <person name="Wang X."/>
        </authorList>
    </citation>
    <scope>NUCLEOTIDE SEQUENCE [LARGE SCALE GENOMIC DNA]</scope>
</reference>
<protein>
    <submittedName>
        <fullName evidence="2">Uncharacterized protein</fullName>
    </submittedName>
</protein>
<organism evidence="2 3">
    <name type="scientific">Eutrema salsugineum</name>
    <name type="common">Saltwater cress</name>
    <name type="synonym">Sisymbrium salsugineum</name>
    <dbReference type="NCBI Taxonomy" id="72664"/>
    <lineage>
        <taxon>Eukaryota</taxon>
        <taxon>Viridiplantae</taxon>
        <taxon>Streptophyta</taxon>
        <taxon>Embryophyta</taxon>
        <taxon>Tracheophyta</taxon>
        <taxon>Spermatophyta</taxon>
        <taxon>Magnoliopsida</taxon>
        <taxon>eudicotyledons</taxon>
        <taxon>Gunneridae</taxon>
        <taxon>Pentapetalae</taxon>
        <taxon>rosids</taxon>
        <taxon>malvids</taxon>
        <taxon>Brassicales</taxon>
        <taxon>Brassicaceae</taxon>
        <taxon>Eutremeae</taxon>
        <taxon>Eutrema</taxon>
    </lineage>
</organism>
<keyword evidence="1" id="KW-1133">Transmembrane helix</keyword>
<sequence length="80" mass="9226">MVFTEIPQDLLSPYLILTAVVALLEVDNLLVYLLLMNPHYICVLYFRYGSRSYLPYMFVSPLPFDQASFPCLCFGHRESG</sequence>